<comment type="caution">
    <text evidence="2">The sequence shown here is derived from an EMBL/GenBank/DDBJ whole genome shotgun (WGS) entry which is preliminary data.</text>
</comment>
<dbReference type="SUPFAM" id="SSF75304">
    <property type="entry name" value="Amidase signature (AS) enzymes"/>
    <property type="match status" value="1"/>
</dbReference>
<dbReference type="InterPro" id="IPR036928">
    <property type="entry name" value="AS_sf"/>
</dbReference>
<dbReference type="OrthoDB" id="566138at2759"/>
<dbReference type="EMBL" id="AMGV01000006">
    <property type="protein sequence ID" value="KEF56252.1"/>
    <property type="molecule type" value="Genomic_DNA"/>
</dbReference>
<evidence type="ECO:0000313" key="3">
    <source>
        <dbReference type="Proteomes" id="UP000027920"/>
    </source>
</evidence>
<gene>
    <name evidence="2" type="ORF">A1O9_07833</name>
</gene>
<dbReference type="VEuPathDB" id="FungiDB:A1O9_07833"/>
<dbReference type="Pfam" id="PF01425">
    <property type="entry name" value="Amidase"/>
    <property type="match status" value="1"/>
</dbReference>
<proteinExistence type="predicted"/>
<accession>A0A072P947</accession>
<organism evidence="2 3">
    <name type="scientific">Exophiala aquamarina CBS 119918</name>
    <dbReference type="NCBI Taxonomy" id="1182545"/>
    <lineage>
        <taxon>Eukaryota</taxon>
        <taxon>Fungi</taxon>
        <taxon>Dikarya</taxon>
        <taxon>Ascomycota</taxon>
        <taxon>Pezizomycotina</taxon>
        <taxon>Eurotiomycetes</taxon>
        <taxon>Chaetothyriomycetidae</taxon>
        <taxon>Chaetothyriales</taxon>
        <taxon>Herpotrichiellaceae</taxon>
        <taxon>Exophiala</taxon>
    </lineage>
</organism>
<dbReference type="PANTHER" id="PTHR42678:SF34">
    <property type="entry name" value="OS04G0183300 PROTEIN"/>
    <property type="match status" value="1"/>
</dbReference>
<dbReference type="HOGENOM" id="CLU_009600_14_3_1"/>
<dbReference type="STRING" id="1182545.A0A072P947"/>
<feature type="domain" description="Amidase" evidence="1">
    <location>
        <begin position="54"/>
        <end position="458"/>
    </location>
</feature>
<protein>
    <recommendedName>
        <fullName evidence="1">Amidase domain-containing protein</fullName>
    </recommendedName>
</protein>
<dbReference type="Proteomes" id="UP000027920">
    <property type="component" value="Unassembled WGS sequence"/>
</dbReference>
<sequence>MGSQGTASRLQRIARQLMALLTHPRQGVGEVDVLQSTAAELQDQLSSGSLTSEDLVLYYLDQIEKHNSKGTALHALTSVTGKERLLTRARELDEERRNTKVPLGPLHGIPILVKDTMATPSLGLETTCGSLALKGAKGQEDAAVIKQLLGAGSIILGKTNPTEWSAFRGLTISGWSAVGGQTQSPYVRGGLVPGDTFMGHSAPCGSSAGSAVAVAAGFAPVSIGCETDGSLVQPANRAALYAIKLTPGAVDMTGAQPGNPDFDSLGPLAKTTIDVLNLVNTVSNPGRAQIKASELPNSWNGLKVGFVDPHEWQPADFVTKPNQSFTAQSISEFEDARRRIEKGGAKIAKDLPLKKLVPELDILLRAKLKDNLESFLSFLEAPNIKTIKDIVQFNKDHAEKELPPGYDNQSNFENAVKNEPMSAIVYNETFDRMRKTQLSDVILNLDGNDVDVIIAPAGGRLASVAAAAGCPVANYPLGFAEFNGRAHGVNVIARPNDERALVNVMAMWEKTFPEARKPPPSLL</sequence>
<dbReference type="GeneID" id="25282746"/>
<evidence type="ECO:0000259" key="1">
    <source>
        <dbReference type="Pfam" id="PF01425"/>
    </source>
</evidence>
<dbReference type="InterPro" id="IPR023631">
    <property type="entry name" value="Amidase_dom"/>
</dbReference>
<dbReference type="Gene3D" id="3.90.1300.10">
    <property type="entry name" value="Amidase signature (AS) domain"/>
    <property type="match status" value="1"/>
</dbReference>
<dbReference type="RefSeq" id="XP_013258842.1">
    <property type="nucleotide sequence ID" value="XM_013403388.1"/>
</dbReference>
<dbReference type="PANTHER" id="PTHR42678">
    <property type="entry name" value="AMIDASE"/>
    <property type="match status" value="1"/>
</dbReference>
<evidence type="ECO:0000313" key="2">
    <source>
        <dbReference type="EMBL" id="KEF56252.1"/>
    </source>
</evidence>
<name>A0A072P947_9EURO</name>
<keyword evidence="3" id="KW-1185">Reference proteome</keyword>
<dbReference type="AlphaFoldDB" id="A0A072P947"/>
<reference evidence="2 3" key="1">
    <citation type="submission" date="2013-03" db="EMBL/GenBank/DDBJ databases">
        <title>The Genome Sequence of Exophiala aquamarina CBS 119918.</title>
        <authorList>
            <consortium name="The Broad Institute Genomics Platform"/>
            <person name="Cuomo C."/>
            <person name="de Hoog S."/>
            <person name="Gorbushina A."/>
            <person name="Walker B."/>
            <person name="Young S.K."/>
            <person name="Zeng Q."/>
            <person name="Gargeya S."/>
            <person name="Fitzgerald M."/>
            <person name="Haas B."/>
            <person name="Abouelleil A."/>
            <person name="Allen A.W."/>
            <person name="Alvarado L."/>
            <person name="Arachchi H.M."/>
            <person name="Berlin A.M."/>
            <person name="Chapman S.B."/>
            <person name="Gainer-Dewar J."/>
            <person name="Goldberg J."/>
            <person name="Griggs A."/>
            <person name="Gujja S."/>
            <person name="Hansen M."/>
            <person name="Howarth C."/>
            <person name="Imamovic A."/>
            <person name="Ireland A."/>
            <person name="Larimer J."/>
            <person name="McCowan C."/>
            <person name="Murphy C."/>
            <person name="Pearson M."/>
            <person name="Poon T.W."/>
            <person name="Priest M."/>
            <person name="Roberts A."/>
            <person name="Saif S."/>
            <person name="Shea T."/>
            <person name="Sisk P."/>
            <person name="Sykes S."/>
            <person name="Wortman J."/>
            <person name="Nusbaum C."/>
            <person name="Birren B."/>
        </authorList>
    </citation>
    <scope>NUCLEOTIDE SEQUENCE [LARGE SCALE GENOMIC DNA]</scope>
    <source>
        <strain evidence="2 3">CBS 119918</strain>
    </source>
</reference>